<keyword evidence="2" id="KW-1185">Reference proteome</keyword>
<dbReference type="SUPFAM" id="SSF56112">
    <property type="entry name" value="Protein kinase-like (PK-like)"/>
    <property type="match status" value="1"/>
</dbReference>
<organism evidence="1 2">
    <name type="scientific">Artemisia annua</name>
    <name type="common">Sweet wormwood</name>
    <dbReference type="NCBI Taxonomy" id="35608"/>
    <lineage>
        <taxon>Eukaryota</taxon>
        <taxon>Viridiplantae</taxon>
        <taxon>Streptophyta</taxon>
        <taxon>Embryophyta</taxon>
        <taxon>Tracheophyta</taxon>
        <taxon>Spermatophyta</taxon>
        <taxon>Magnoliopsida</taxon>
        <taxon>eudicotyledons</taxon>
        <taxon>Gunneridae</taxon>
        <taxon>Pentapetalae</taxon>
        <taxon>asterids</taxon>
        <taxon>campanulids</taxon>
        <taxon>Asterales</taxon>
        <taxon>Asteraceae</taxon>
        <taxon>Asteroideae</taxon>
        <taxon>Anthemideae</taxon>
        <taxon>Artemisiinae</taxon>
        <taxon>Artemisia</taxon>
    </lineage>
</organism>
<dbReference type="InterPro" id="IPR011009">
    <property type="entry name" value="Kinase-like_dom_sf"/>
</dbReference>
<protein>
    <submittedName>
        <fullName evidence="1">Serine/threonine-protein kinase STY46</fullName>
    </submittedName>
</protein>
<dbReference type="GO" id="GO:0016301">
    <property type="term" value="F:kinase activity"/>
    <property type="evidence" value="ECO:0007669"/>
    <property type="project" value="UniProtKB-KW"/>
</dbReference>
<reference evidence="1 2" key="1">
    <citation type="journal article" date="2018" name="Mol. Plant">
        <title>The genome of Artemisia annua provides insight into the evolution of Asteraceae family and artemisinin biosynthesis.</title>
        <authorList>
            <person name="Shen Q."/>
            <person name="Zhang L."/>
            <person name="Liao Z."/>
            <person name="Wang S."/>
            <person name="Yan T."/>
            <person name="Shi P."/>
            <person name="Liu M."/>
            <person name="Fu X."/>
            <person name="Pan Q."/>
            <person name="Wang Y."/>
            <person name="Lv Z."/>
            <person name="Lu X."/>
            <person name="Zhang F."/>
            <person name="Jiang W."/>
            <person name="Ma Y."/>
            <person name="Chen M."/>
            <person name="Hao X."/>
            <person name="Li L."/>
            <person name="Tang Y."/>
            <person name="Lv G."/>
            <person name="Zhou Y."/>
            <person name="Sun X."/>
            <person name="Brodelius P.E."/>
            <person name="Rose J.K.C."/>
            <person name="Tang K."/>
        </authorList>
    </citation>
    <scope>NUCLEOTIDE SEQUENCE [LARGE SCALE GENOMIC DNA]</scope>
    <source>
        <strain evidence="2">cv. Huhao1</strain>
        <tissue evidence="1">Leaf</tissue>
    </source>
</reference>
<sequence>MKSRLSLWGCYWNCVSGKVADFGVTRVKAQTSVMTAETVTYRWMAPEVAFRCHISCVFLIHDILPLTAEMHMLLEPCDTVSSTFVAGCRKILLCSSRVSVRVGNCVLLDQDCNPMRVTHPPVAVAYAATLEDDMFDSVRTVAQLKI</sequence>
<dbReference type="Gene3D" id="1.10.510.10">
    <property type="entry name" value="Transferase(Phosphotransferase) domain 1"/>
    <property type="match status" value="1"/>
</dbReference>
<dbReference type="STRING" id="35608.A0A2U1QNM7"/>
<keyword evidence="1" id="KW-0418">Kinase</keyword>
<evidence type="ECO:0000313" key="1">
    <source>
        <dbReference type="EMBL" id="PWA99601.1"/>
    </source>
</evidence>
<dbReference type="Proteomes" id="UP000245207">
    <property type="component" value="Unassembled WGS sequence"/>
</dbReference>
<accession>A0A2U1QNM7</accession>
<proteinExistence type="predicted"/>
<dbReference type="AlphaFoldDB" id="A0A2U1QNM7"/>
<comment type="caution">
    <text evidence="1">The sequence shown here is derived from an EMBL/GenBank/DDBJ whole genome shotgun (WGS) entry which is preliminary data.</text>
</comment>
<dbReference type="OrthoDB" id="1750863at2759"/>
<name>A0A2U1QNM7_ARTAN</name>
<evidence type="ECO:0000313" key="2">
    <source>
        <dbReference type="Proteomes" id="UP000245207"/>
    </source>
</evidence>
<dbReference type="EMBL" id="PKPP01000012">
    <property type="protein sequence ID" value="PWA99601.1"/>
    <property type="molecule type" value="Genomic_DNA"/>
</dbReference>
<keyword evidence="1" id="KW-0808">Transferase</keyword>
<gene>
    <name evidence="1" type="ORF">CTI12_AA005050</name>
</gene>